<reference evidence="3" key="1">
    <citation type="submission" date="2017-09" db="EMBL/GenBank/DDBJ databases">
        <title>Depth-based differentiation of microbial function through sediment-hosted aquifers and enrichment of novel symbionts in the deep terrestrial subsurface.</title>
        <authorList>
            <person name="Probst A.J."/>
            <person name="Ladd B."/>
            <person name="Jarett J.K."/>
            <person name="Geller-Mcgrath D.E."/>
            <person name="Sieber C.M.K."/>
            <person name="Emerson J.B."/>
            <person name="Anantharaman K."/>
            <person name="Thomas B.C."/>
            <person name="Malmstrom R."/>
            <person name="Stieglmeier M."/>
            <person name="Klingl A."/>
            <person name="Woyke T."/>
            <person name="Ryan C.M."/>
            <person name="Banfield J.F."/>
        </authorList>
    </citation>
    <scope>NUCLEOTIDE SEQUENCE [LARGE SCALE GENOMIC DNA]</scope>
</reference>
<dbReference type="Proteomes" id="UP000228613">
    <property type="component" value="Unassembled WGS sequence"/>
</dbReference>
<keyword evidence="1" id="KW-0472">Membrane</keyword>
<feature type="transmembrane region" description="Helical" evidence="1">
    <location>
        <begin position="12"/>
        <end position="31"/>
    </location>
</feature>
<keyword evidence="1" id="KW-1133">Transmembrane helix</keyword>
<evidence type="ECO:0000313" key="3">
    <source>
        <dbReference type="Proteomes" id="UP000228613"/>
    </source>
</evidence>
<evidence type="ECO:0000256" key="1">
    <source>
        <dbReference type="SAM" id="Phobius"/>
    </source>
</evidence>
<evidence type="ECO:0000313" key="2">
    <source>
        <dbReference type="EMBL" id="PIR69051.1"/>
    </source>
</evidence>
<dbReference type="EMBL" id="PFCP01000020">
    <property type="protein sequence ID" value="PIR69051.1"/>
    <property type="molecule type" value="Genomic_DNA"/>
</dbReference>
<organism evidence="2 3">
    <name type="scientific">Candidatus Nomurabacteria bacterium CG10_big_fil_rev_8_21_14_0_10_03_31_7</name>
    <dbReference type="NCBI Taxonomy" id="1974730"/>
    <lineage>
        <taxon>Bacteria</taxon>
        <taxon>Candidatus Nomuraibacteriota</taxon>
    </lineage>
</organism>
<name>A0A2J0JIY2_9BACT</name>
<keyword evidence="1" id="KW-0812">Transmembrane</keyword>
<protein>
    <submittedName>
        <fullName evidence="2">Uncharacterized protein</fullName>
    </submittedName>
</protein>
<dbReference type="AlphaFoldDB" id="A0A2J0JIY2"/>
<gene>
    <name evidence="2" type="ORF">COU48_00705</name>
</gene>
<accession>A0A2J0JIY2</accession>
<proteinExistence type="predicted"/>
<comment type="caution">
    <text evidence="2">The sequence shown here is derived from an EMBL/GenBank/DDBJ whole genome shotgun (WGS) entry which is preliminary data.</text>
</comment>
<sequence>MQFIFKKKSLIFSIIFFLFTCTIFVYLFLIVSKNKEVSEISQEKWQIETIHRENIKSLVSLVKSVESERSLLETHFVKSSDIVPFLDTIEKLAKNVGVNAEIVSVDIPKDNSSLVVETKVSGSFETIYKLILLLENSPYELQFVSVNIKGSDTQYIIIDKNNKVPEWTAIFKIKLLSFVNK</sequence>